<feature type="transmembrane region" description="Helical" evidence="7">
    <location>
        <begin position="20"/>
        <end position="41"/>
    </location>
</feature>
<evidence type="ECO:0000256" key="4">
    <source>
        <dbReference type="ARBA" id="ARBA00022989"/>
    </source>
</evidence>
<dbReference type="PANTHER" id="PTHR30572">
    <property type="entry name" value="MEMBRANE COMPONENT OF TRANSPORTER-RELATED"/>
    <property type="match status" value="1"/>
</dbReference>
<dbReference type="RefSeq" id="WP_007045123.1">
    <property type="nucleotide sequence ID" value="NZ_AGJL01000054.1"/>
</dbReference>
<evidence type="ECO:0000259" key="9">
    <source>
        <dbReference type="Pfam" id="PF12704"/>
    </source>
</evidence>
<feature type="transmembrane region" description="Helical" evidence="7">
    <location>
        <begin position="330"/>
        <end position="353"/>
    </location>
</feature>
<evidence type="ECO:0000256" key="5">
    <source>
        <dbReference type="ARBA" id="ARBA00023136"/>
    </source>
</evidence>
<organism evidence="10 11">
    <name type="scientific">Methanotorris formicicus Mc-S-70</name>
    <dbReference type="NCBI Taxonomy" id="647171"/>
    <lineage>
        <taxon>Archaea</taxon>
        <taxon>Methanobacteriati</taxon>
        <taxon>Methanobacteriota</taxon>
        <taxon>Methanomada group</taxon>
        <taxon>Methanococci</taxon>
        <taxon>Methanococcales</taxon>
        <taxon>Methanocaldococcaceae</taxon>
        <taxon>Methanotorris</taxon>
    </lineage>
</organism>
<feature type="transmembrane region" description="Helical" evidence="7">
    <location>
        <begin position="286"/>
        <end position="310"/>
    </location>
</feature>
<dbReference type="InterPro" id="IPR025857">
    <property type="entry name" value="MacB_PCD"/>
</dbReference>
<name>H1L0X6_9EURY</name>
<keyword evidence="3 7" id="KW-0812">Transmembrane</keyword>
<evidence type="ECO:0008006" key="12">
    <source>
        <dbReference type="Google" id="ProtNLM"/>
    </source>
</evidence>
<dbReference type="GO" id="GO:0022857">
    <property type="term" value="F:transmembrane transporter activity"/>
    <property type="evidence" value="ECO:0007669"/>
    <property type="project" value="TreeGrafter"/>
</dbReference>
<dbReference type="GO" id="GO:0005886">
    <property type="term" value="C:plasma membrane"/>
    <property type="evidence" value="ECO:0007669"/>
    <property type="project" value="UniProtKB-SubCell"/>
</dbReference>
<evidence type="ECO:0000256" key="1">
    <source>
        <dbReference type="ARBA" id="ARBA00004651"/>
    </source>
</evidence>
<sequence>MYFEMAKRNLKRNFLRSILALLGIIIGVMAISSLGILGGGLKEGIMKNFEGVANFVIVFPNAEEGYLHFTKKDVDKLKKLNCIVIPISTKTDIVYIKGKNKNTYTTIYGIKKEDINYLNLGVKNKLTDTTVYVDGFFASVHDVKVGDIVVLNNVSFRITGIYNSSFYILSQNSMVLSEKTYGRFYGDNYSMVVLYVRNKDYINKIKNETEKIMNKKEKKVIVLAMDKILQSINDAMDKISLFLMGIGGISLLVAGIGIGNVMLMSTIERTKEIGVMKSIGASKKDIMILFLYEALILGVIGSLIGATLSLGMGYLIVHYLLGSELSLSCLVYVFLGVLFGIGTALISALYPAYKASKLDPIKALRNE</sequence>
<keyword evidence="5 7" id="KW-0472">Membrane</keyword>
<feature type="domain" description="ABC3 transporter permease C-terminal" evidence="8">
    <location>
        <begin position="246"/>
        <end position="360"/>
    </location>
</feature>
<dbReference type="EMBL" id="AGJL01000054">
    <property type="protein sequence ID" value="EHP84336.1"/>
    <property type="molecule type" value="Genomic_DNA"/>
</dbReference>
<gene>
    <name evidence="10" type="ORF">MetfoDRAFT_1700</name>
</gene>
<evidence type="ECO:0000259" key="8">
    <source>
        <dbReference type="Pfam" id="PF02687"/>
    </source>
</evidence>
<dbReference type="Proteomes" id="UP000003706">
    <property type="component" value="Unassembled WGS sequence"/>
</dbReference>
<evidence type="ECO:0000256" key="7">
    <source>
        <dbReference type="SAM" id="Phobius"/>
    </source>
</evidence>
<evidence type="ECO:0000256" key="2">
    <source>
        <dbReference type="ARBA" id="ARBA00022475"/>
    </source>
</evidence>
<feature type="transmembrane region" description="Helical" evidence="7">
    <location>
        <begin position="241"/>
        <end position="265"/>
    </location>
</feature>
<evidence type="ECO:0000313" key="11">
    <source>
        <dbReference type="Proteomes" id="UP000003706"/>
    </source>
</evidence>
<dbReference type="InterPro" id="IPR003838">
    <property type="entry name" value="ABC3_permease_C"/>
</dbReference>
<reference evidence="10 11" key="1">
    <citation type="submission" date="2011-09" db="EMBL/GenBank/DDBJ databases">
        <title>The draft genome of Methanotorris formicicus Mc-S-70.</title>
        <authorList>
            <consortium name="US DOE Joint Genome Institute (JGI-PGF)"/>
            <person name="Lucas S."/>
            <person name="Han J."/>
            <person name="Lapidus A."/>
            <person name="Cheng J.-F."/>
            <person name="Goodwin L."/>
            <person name="Pitluck S."/>
            <person name="Peters L."/>
            <person name="Land M.L."/>
            <person name="Hauser L."/>
            <person name="Sieprawska-Lupa M."/>
            <person name="Takai K."/>
            <person name="Miyazaki J."/>
            <person name="Whitman W."/>
            <person name="Woyke T.J."/>
        </authorList>
    </citation>
    <scope>NUCLEOTIDE SEQUENCE [LARGE SCALE GENOMIC DNA]</scope>
    <source>
        <strain evidence="10 11">Mc-S-70</strain>
    </source>
</reference>
<comment type="caution">
    <text evidence="10">The sequence shown here is derived from an EMBL/GenBank/DDBJ whole genome shotgun (WGS) entry which is preliminary data.</text>
</comment>
<dbReference type="AlphaFoldDB" id="H1L0X6"/>
<comment type="similarity">
    <text evidence="6">Belongs to the ABC-4 integral membrane protein family.</text>
</comment>
<feature type="domain" description="MacB-like periplasmic core" evidence="9">
    <location>
        <begin position="17"/>
        <end position="211"/>
    </location>
</feature>
<keyword evidence="2" id="KW-1003">Cell membrane</keyword>
<protein>
    <recommendedName>
        <fullName evidence="12">ABC3 transporter permease protein domain-containing protein</fullName>
    </recommendedName>
</protein>
<keyword evidence="11" id="KW-1185">Reference proteome</keyword>
<evidence type="ECO:0000256" key="6">
    <source>
        <dbReference type="ARBA" id="ARBA00038076"/>
    </source>
</evidence>
<keyword evidence="4 7" id="KW-1133">Transmembrane helix</keyword>
<dbReference type="OrthoDB" id="11469at2157"/>
<evidence type="ECO:0000256" key="3">
    <source>
        <dbReference type="ARBA" id="ARBA00022692"/>
    </source>
</evidence>
<dbReference type="InterPro" id="IPR050250">
    <property type="entry name" value="Macrolide_Exporter_MacB"/>
</dbReference>
<dbReference type="Pfam" id="PF12704">
    <property type="entry name" value="MacB_PCD"/>
    <property type="match status" value="1"/>
</dbReference>
<evidence type="ECO:0000313" key="10">
    <source>
        <dbReference type="EMBL" id="EHP84336.1"/>
    </source>
</evidence>
<dbReference type="PATRIC" id="fig|647171.4.peg.1643"/>
<dbReference type="STRING" id="647171.MetfoDRAFT_1700"/>
<dbReference type="PANTHER" id="PTHR30572:SF4">
    <property type="entry name" value="ABC TRANSPORTER PERMEASE YTRF"/>
    <property type="match status" value="1"/>
</dbReference>
<comment type="subcellular location">
    <subcellularLocation>
        <location evidence="1">Cell membrane</location>
        <topology evidence="1">Multi-pass membrane protein</topology>
    </subcellularLocation>
</comment>
<proteinExistence type="inferred from homology"/>
<accession>H1L0X6</accession>
<dbReference type="Pfam" id="PF02687">
    <property type="entry name" value="FtsX"/>
    <property type="match status" value="1"/>
</dbReference>